<name>A0A1A8WNM0_PLAOA</name>
<organism evidence="2 3">
    <name type="scientific">Plasmodium ovale curtisi</name>
    <dbReference type="NCBI Taxonomy" id="864141"/>
    <lineage>
        <taxon>Eukaryota</taxon>
        <taxon>Sar</taxon>
        <taxon>Alveolata</taxon>
        <taxon>Apicomplexa</taxon>
        <taxon>Aconoidasida</taxon>
        <taxon>Haemosporida</taxon>
        <taxon>Plasmodiidae</taxon>
        <taxon>Plasmodium</taxon>
        <taxon>Plasmodium (Plasmodium)</taxon>
    </lineage>
</organism>
<sequence length="802" mass="95211">MEKYRLFLGEIKRENEKIVKKTIFVNNKIKYKVVNDGIVSYNKYFINSYENEKKYNVYKYYKHKIKNGKKKKIYLDKDFPFFEIYKNRDDSFKNNLPGYMMLQNLNNYNELYIFKYCSKNKLKNYFYLYNNFIEIVLKKRDLYNINEILLLCDHIKNINYYHPYFCKLICREVCLDIYKINDLRKITRFINFLMHFNIFNFYYINKIYKYIVYLITHTNGWKIESNQVDNITINKIDLSKNRHIEEDIIGESDTGSIYDSFIVYSPNGKLLPIEKNDIITLSTSFLKYKYFDMDLLSLQLYVCTHNGYPHLKNAQTLYALSLLCKHYHFVNERYSARSFSDLIKWTMQHSASPNSAAASSAEANNTVMLLKSLYNICKTYGNPDHLSYYSSILQKCYYWDEHDQFKERTTSQESHPYSIFSFRRRKKGIKRDSKKRTEKEDQMNFPFKVDKEGNEISVGVQFQPFNNNLDTNLKKIIINDDYSAVCNGNGASRSPASRLSCDTFANICEIIKYTVLFIELKILQAFPFKKKNAIEIEFLKRKNFERDNNKNIYKYISKNISKEQSENLERILKSNKRKDDSFDDSHLEFLFYLNYKTPHNNANEQKFGQSFRGKMGEKNAKQVEKVEGETEIQTAISSEDINNYISNKQEVKFNLSDGTYFAHVFFHLSSIQLSKSEEDILKKCFGDILFFKSNLQRMDVNDVSDLFYSLTIFQIIQGYHAGKITKNKYGYSKVKNEREHEELYKTLSAILVKKIINMHEENLYKTILSCTNTAYSVRNRMNSKAIVAGWQSNKWINNKTCE</sequence>
<dbReference type="EMBL" id="FLQV01000455">
    <property type="protein sequence ID" value="SBS92923.1"/>
    <property type="molecule type" value="Genomic_DNA"/>
</dbReference>
<accession>A0A1A8WNM0</accession>
<reference evidence="2" key="2">
    <citation type="submission" date="2016-05" db="EMBL/GenBank/DDBJ databases">
        <authorList>
            <person name="Lavstsen T."/>
            <person name="Jespersen J.S."/>
        </authorList>
    </citation>
    <scope>NUCLEOTIDE SEQUENCE [LARGE SCALE GENOMIC DNA]</scope>
</reference>
<protein>
    <submittedName>
        <fullName evidence="2">Uncharacterized protein</fullName>
    </submittedName>
</protein>
<dbReference type="Proteomes" id="UP000078560">
    <property type="component" value="Unassembled WGS sequence"/>
</dbReference>
<evidence type="ECO:0000313" key="3">
    <source>
        <dbReference type="Proteomes" id="UP000078546"/>
    </source>
</evidence>
<dbReference type="Proteomes" id="UP000078546">
    <property type="component" value="Unassembled WGS sequence"/>
</dbReference>
<proteinExistence type="predicted"/>
<evidence type="ECO:0000313" key="2">
    <source>
        <dbReference type="EMBL" id="SBS92923.1"/>
    </source>
</evidence>
<dbReference type="EMBL" id="FLQU01000364">
    <property type="protein sequence ID" value="SBS84528.1"/>
    <property type="molecule type" value="Genomic_DNA"/>
</dbReference>
<gene>
    <name evidence="2" type="ORF">POVCU1_024320</name>
    <name evidence="1" type="ORF">POVCU2_0026550</name>
</gene>
<evidence type="ECO:0000313" key="4">
    <source>
        <dbReference type="Proteomes" id="UP000078560"/>
    </source>
</evidence>
<evidence type="ECO:0000313" key="1">
    <source>
        <dbReference type="EMBL" id="SBS84528.1"/>
    </source>
</evidence>
<dbReference type="AlphaFoldDB" id="A0A1A8WNM0"/>
<reference evidence="3 4" key="1">
    <citation type="submission" date="2016-05" db="EMBL/GenBank/DDBJ databases">
        <authorList>
            <person name="Naeem Raeece"/>
        </authorList>
    </citation>
    <scope>NUCLEOTIDE SEQUENCE [LARGE SCALE GENOMIC DNA]</scope>
</reference>